<proteinExistence type="predicted"/>
<dbReference type="PROSITE" id="PS51007">
    <property type="entry name" value="CYTC"/>
    <property type="match status" value="3"/>
</dbReference>
<dbReference type="Gene3D" id="1.10.760.10">
    <property type="entry name" value="Cytochrome c-like domain"/>
    <property type="match status" value="3"/>
</dbReference>
<feature type="signal peptide" evidence="13">
    <location>
        <begin position="1"/>
        <end position="28"/>
    </location>
</feature>
<evidence type="ECO:0000256" key="1">
    <source>
        <dbReference type="ARBA" id="ARBA00004236"/>
    </source>
</evidence>
<evidence type="ECO:0000256" key="2">
    <source>
        <dbReference type="ARBA" id="ARBA00022448"/>
    </source>
</evidence>
<evidence type="ECO:0000256" key="11">
    <source>
        <dbReference type="PROSITE-ProRule" id="PRU00433"/>
    </source>
</evidence>
<keyword evidence="6 13" id="KW-0732">Signal</keyword>
<evidence type="ECO:0000256" key="13">
    <source>
        <dbReference type="SAM" id="SignalP"/>
    </source>
</evidence>
<organism evidence="15 16">
    <name type="scientific">Acidovorax bellezanensis</name>
    <dbReference type="NCBI Taxonomy" id="2976702"/>
    <lineage>
        <taxon>Bacteria</taxon>
        <taxon>Pseudomonadati</taxon>
        <taxon>Pseudomonadota</taxon>
        <taxon>Betaproteobacteria</taxon>
        <taxon>Burkholderiales</taxon>
        <taxon>Comamonadaceae</taxon>
        <taxon>Acidovorax</taxon>
    </lineage>
</organism>
<keyword evidence="10 12" id="KW-0472">Membrane</keyword>
<dbReference type="Proteomes" id="UP001525968">
    <property type="component" value="Unassembled WGS sequence"/>
</dbReference>
<evidence type="ECO:0000259" key="14">
    <source>
        <dbReference type="PROSITE" id="PS51007"/>
    </source>
</evidence>
<dbReference type="RefSeq" id="WP_261498994.1">
    <property type="nucleotide sequence ID" value="NZ_JAODYH010000003.1"/>
</dbReference>
<dbReference type="PIRSF" id="PIRSF000018">
    <property type="entry name" value="Mb_ADH_cyt_c"/>
    <property type="match status" value="1"/>
</dbReference>
<dbReference type="EMBL" id="JAODYH010000003">
    <property type="protein sequence ID" value="MCT9810014.1"/>
    <property type="molecule type" value="Genomic_DNA"/>
</dbReference>
<evidence type="ECO:0000256" key="8">
    <source>
        <dbReference type="ARBA" id="ARBA00022982"/>
    </source>
</evidence>
<keyword evidence="7" id="KW-0677">Repeat</keyword>
<protein>
    <submittedName>
        <fullName evidence="15">Cytochrome c</fullName>
    </submittedName>
</protein>
<dbReference type="InterPro" id="IPR051459">
    <property type="entry name" value="Cytochrome_c-type_DH"/>
</dbReference>
<evidence type="ECO:0000313" key="16">
    <source>
        <dbReference type="Proteomes" id="UP001525968"/>
    </source>
</evidence>
<evidence type="ECO:0000256" key="5">
    <source>
        <dbReference type="ARBA" id="ARBA00022723"/>
    </source>
</evidence>
<feature type="domain" description="Cytochrome c" evidence="14">
    <location>
        <begin position="187"/>
        <end position="296"/>
    </location>
</feature>
<keyword evidence="9 11" id="KW-0408">Iron</keyword>
<accession>A0ABT2PHR7</accession>
<keyword evidence="2" id="KW-0813">Transport</keyword>
<keyword evidence="8" id="KW-0249">Electron transport</keyword>
<keyword evidence="3" id="KW-1003">Cell membrane</keyword>
<dbReference type="PRINTS" id="PR00605">
    <property type="entry name" value="CYTCHROMECIC"/>
</dbReference>
<evidence type="ECO:0000256" key="6">
    <source>
        <dbReference type="ARBA" id="ARBA00022729"/>
    </source>
</evidence>
<keyword evidence="4 11" id="KW-0349">Heme</keyword>
<dbReference type="InterPro" id="IPR008168">
    <property type="entry name" value="Cyt_C_IC"/>
</dbReference>
<feature type="domain" description="Cytochrome c" evidence="14">
    <location>
        <begin position="329"/>
        <end position="415"/>
    </location>
</feature>
<keyword evidence="5 11" id="KW-0479">Metal-binding</keyword>
<dbReference type="InterPro" id="IPR014353">
    <property type="entry name" value="Membr-bd_ADH_cyt_c"/>
</dbReference>
<dbReference type="PANTHER" id="PTHR35008">
    <property type="entry name" value="BLL4482 PROTEIN-RELATED"/>
    <property type="match status" value="1"/>
</dbReference>
<feature type="transmembrane region" description="Helical" evidence="12">
    <location>
        <begin position="444"/>
        <end position="465"/>
    </location>
</feature>
<dbReference type="Pfam" id="PF00034">
    <property type="entry name" value="Cytochrom_C"/>
    <property type="match status" value="2"/>
</dbReference>
<feature type="chain" id="PRO_5047293846" evidence="13">
    <location>
        <begin position="29"/>
        <end position="470"/>
    </location>
</feature>
<reference evidence="15 16" key="1">
    <citation type="submission" date="2022-09" db="EMBL/GenBank/DDBJ databases">
        <title>Draft genome of isolate Be4.</title>
        <authorList>
            <person name="Sanchez-Castro I."/>
            <person name="Martinez-Rodriguez P."/>
            <person name="Descostes M."/>
            <person name="Merroun M."/>
        </authorList>
    </citation>
    <scope>NUCLEOTIDE SEQUENCE [LARGE SCALE GENOMIC DNA]</scope>
    <source>
        <strain evidence="15 16">Be4</strain>
    </source>
</reference>
<dbReference type="SUPFAM" id="SSF46626">
    <property type="entry name" value="Cytochrome c"/>
    <property type="match status" value="3"/>
</dbReference>
<gene>
    <name evidence="15" type="ORF">N0K08_05170</name>
</gene>
<sequence>MHKTSLSFSFLAAALLSAVAALPMAASAATGAAPVDANASSEVERGRYLATAGDCIACHTAVGGESMAGGLAMASPMGPIYSTNITPSKTHGIGNYTLEQFANALRHGKRADGANLYPAMPYTSYAKTTDEDIAAMYAYFMQGVPAVDKAAPATSLPFPFNIRLSMSVWNGLFHDATPYKADLSQTPEWNRGAYLSEGLAHCTTCHTPRNAMMAEDHARSLGGAELGAWYAPNITSDKTSGVGGWTQAELVQYMRGEPVAGKGPASGPMAEAIDHSLKHLSSEDLNAIAVYIQSVKPVSDSQVKKSADQFGAASDQLETLRGTELPKDFNAMTGAQIYDANCASCHQAQGQGSEDGKLPALFHNTSLGHNNSNNMVMAILHGVHRVGVDSVMPPFAHELSDQQVTSLSNYLLTQYGNPDTQVTQAQVAMLRDPATAGGSGLVQLARWAMGLGAVIVLALIGWLLARRRKA</sequence>
<keyword evidence="12" id="KW-1133">Transmembrane helix</keyword>
<evidence type="ECO:0000256" key="10">
    <source>
        <dbReference type="ARBA" id="ARBA00023136"/>
    </source>
</evidence>
<evidence type="ECO:0000256" key="3">
    <source>
        <dbReference type="ARBA" id="ARBA00022475"/>
    </source>
</evidence>
<keyword evidence="12" id="KW-0812">Transmembrane</keyword>
<evidence type="ECO:0000313" key="15">
    <source>
        <dbReference type="EMBL" id="MCT9810014.1"/>
    </source>
</evidence>
<evidence type="ECO:0000256" key="12">
    <source>
        <dbReference type="SAM" id="Phobius"/>
    </source>
</evidence>
<dbReference type="InterPro" id="IPR036909">
    <property type="entry name" value="Cyt_c-like_dom_sf"/>
</dbReference>
<dbReference type="InterPro" id="IPR009056">
    <property type="entry name" value="Cyt_c-like_dom"/>
</dbReference>
<feature type="domain" description="Cytochrome c" evidence="14">
    <location>
        <begin position="41"/>
        <end position="144"/>
    </location>
</feature>
<keyword evidence="16" id="KW-1185">Reference proteome</keyword>
<evidence type="ECO:0000256" key="4">
    <source>
        <dbReference type="ARBA" id="ARBA00022617"/>
    </source>
</evidence>
<dbReference type="PANTHER" id="PTHR35008:SF8">
    <property type="entry name" value="ALCOHOL DEHYDROGENASE CYTOCHROME C SUBUNIT"/>
    <property type="match status" value="1"/>
</dbReference>
<comment type="subcellular location">
    <subcellularLocation>
        <location evidence="1">Cell membrane</location>
    </subcellularLocation>
</comment>
<name>A0ABT2PHR7_9BURK</name>
<evidence type="ECO:0000256" key="7">
    <source>
        <dbReference type="ARBA" id="ARBA00022737"/>
    </source>
</evidence>
<comment type="caution">
    <text evidence="15">The sequence shown here is derived from an EMBL/GenBank/DDBJ whole genome shotgun (WGS) entry which is preliminary data.</text>
</comment>
<evidence type="ECO:0000256" key="9">
    <source>
        <dbReference type="ARBA" id="ARBA00023004"/>
    </source>
</evidence>